<dbReference type="Proteomes" id="UP000288758">
    <property type="component" value="Chromosome"/>
</dbReference>
<evidence type="ECO:0000313" key="2">
    <source>
        <dbReference type="EMBL" id="QAT83659.1"/>
    </source>
</evidence>
<feature type="compositionally biased region" description="Gly residues" evidence="1">
    <location>
        <begin position="180"/>
        <end position="192"/>
    </location>
</feature>
<proteinExistence type="predicted"/>
<reference evidence="2 3" key="1">
    <citation type="submission" date="2018-12" db="EMBL/GenBank/DDBJ databases">
        <title>Complete Genome Sequence of the Corallopyronin A producing Myxobacterium Corallococcus coralloides B035.</title>
        <authorList>
            <person name="Bouhired S.M."/>
            <person name="Rupp O."/>
            <person name="Blom J."/>
            <person name="Schaeberle T.F."/>
            <person name="Kehraus S."/>
            <person name="Schiefer A."/>
            <person name="Pfarr K."/>
            <person name="Goesmann A."/>
            <person name="Hoerauf A."/>
            <person name="Koenig G.M."/>
        </authorList>
    </citation>
    <scope>NUCLEOTIDE SEQUENCE [LARGE SCALE GENOMIC DNA]</scope>
    <source>
        <strain evidence="2 3">B035</strain>
    </source>
</reference>
<sequence length="192" mass="20841">MPWGTNPSHESRMVSSCHQAKGFPAAVITRKLEAPITMKRHLFMLGLLFAVPTFAGSTTATQDASQGARRPTPFERKSPVQVLIDHRQDLALTDAQATSLSQLQTALDAKNAPVKQSLEALRPPAPPAQDQANHEQARGLFEQLRANDLAAYQEAEQVLTDAQKTQARTLLESERRSHGPGHGGRGGPPRGE</sequence>
<dbReference type="EMBL" id="CP034669">
    <property type="protein sequence ID" value="QAT83659.1"/>
    <property type="molecule type" value="Genomic_DNA"/>
</dbReference>
<feature type="region of interest" description="Disordered" evidence="1">
    <location>
        <begin position="161"/>
        <end position="192"/>
    </location>
</feature>
<name>A0A410RNZ3_CORCK</name>
<protein>
    <submittedName>
        <fullName evidence="2">Uncharacterized protein</fullName>
    </submittedName>
</protein>
<gene>
    <name evidence="2" type="ORF">EJ065_2075</name>
</gene>
<organism evidence="2 3">
    <name type="scientific">Corallococcus coralloides</name>
    <name type="common">Myxococcus coralloides</name>
    <dbReference type="NCBI Taxonomy" id="184914"/>
    <lineage>
        <taxon>Bacteria</taxon>
        <taxon>Pseudomonadati</taxon>
        <taxon>Myxococcota</taxon>
        <taxon>Myxococcia</taxon>
        <taxon>Myxococcales</taxon>
        <taxon>Cystobacterineae</taxon>
        <taxon>Myxococcaceae</taxon>
        <taxon>Corallococcus</taxon>
    </lineage>
</organism>
<accession>A0A410RNZ3</accession>
<evidence type="ECO:0000256" key="1">
    <source>
        <dbReference type="SAM" id="MobiDB-lite"/>
    </source>
</evidence>
<dbReference type="AlphaFoldDB" id="A0A410RNZ3"/>
<evidence type="ECO:0000313" key="3">
    <source>
        <dbReference type="Proteomes" id="UP000288758"/>
    </source>
</evidence>
<dbReference type="GO" id="GO:0042597">
    <property type="term" value="C:periplasmic space"/>
    <property type="evidence" value="ECO:0007669"/>
    <property type="project" value="InterPro"/>
</dbReference>